<dbReference type="Pfam" id="PF04666">
    <property type="entry name" value="MGAT4_cons"/>
    <property type="match status" value="1"/>
</dbReference>
<accession>A0A9D3LZE4</accession>
<evidence type="ECO:0000256" key="2">
    <source>
        <dbReference type="ARBA" id="ARBA00022676"/>
    </source>
</evidence>
<protein>
    <recommendedName>
        <fullName evidence="8">Alpha-1,3-mannosyl-glycoprotein 4-beta-N-acetylglucosaminyltransferase C</fullName>
    </recommendedName>
</protein>
<reference evidence="6" key="1">
    <citation type="submission" date="2021-01" db="EMBL/GenBank/DDBJ databases">
        <title>A chromosome-scale assembly of European eel, Anguilla anguilla.</title>
        <authorList>
            <person name="Henkel C."/>
            <person name="Jong-Raadsen S.A."/>
            <person name="Dufour S."/>
            <person name="Weltzien F.-A."/>
            <person name="Palstra A.P."/>
            <person name="Pelster B."/>
            <person name="Spaink H.P."/>
            <person name="Van Den Thillart G.E."/>
            <person name="Jansen H."/>
            <person name="Zahm M."/>
            <person name="Klopp C."/>
            <person name="Cedric C."/>
            <person name="Louis A."/>
            <person name="Berthelot C."/>
            <person name="Parey E."/>
            <person name="Roest Crollius H."/>
            <person name="Montfort J."/>
            <person name="Robinson-Rechavi M."/>
            <person name="Bucao C."/>
            <person name="Bouchez O."/>
            <person name="Gislard M."/>
            <person name="Lluch J."/>
            <person name="Milhes M."/>
            <person name="Lampietro C."/>
            <person name="Lopez Roques C."/>
            <person name="Donnadieu C."/>
            <person name="Braasch I."/>
            <person name="Desvignes T."/>
            <person name="Postlethwait J."/>
            <person name="Bobe J."/>
            <person name="Guiguen Y."/>
            <person name="Dirks R."/>
        </authorList>
    </citation>
    <scope>NUCLEOTIDE SEQUENCE</scope>
    <source>
        <strain evidence="6">Tag_6206</strain>
        <tissue evidence="6">Liver</tissue>
    </source>
</reference>
<proteinExistence type="predicted"/>
<evidence type="ECO:0008006" key="8">
    <source>
        <dbReference type="Google" id="ProtNLM"/>
    </source>
</evidence>
<evidence type="ECO:0000259" key="4">
    <source>
        <dbReference type="Pfam" id="PF04666"/>
    </source>
</evidence>
<feature type="domain" description="MGAT4 conserved region" evidence="4">
    <location>
        <begin position="52"/>
        <end position="313"/>
    </location>
</feature>
<evidence type="ECO:0000256" key="3">
    <source>
        <dbReference type="ARBA" id="ARBA00022679"/>
    </source>
</evidence>
<dbReference type="PANTHER" id="PTHR12062:SF11">
    <property type="entry name" value="ALPHA-1,3-MANNOSYL-GLYCOPROTEIN 4-BETA-N-ACETYLGLUCOSAMINYLTRANSFERASE-LIKE PROTEIN MGAT4E"/>
    <property type="match status" value="1"/>
</dbReference>
<evidence type="ECO:0000313" key="6">
    <source>
        <dbReference type="EMBL" id="KAG5837738.1"/>
    </source>
</evidence>
<feature type="domain" description="MGAT4 A/B/C C-terminal" evidence="5">
    <location>
        <begin position="325"/>
        <end position="453"/>
    </location>
</feature>
<dbReference type="Pfam" id="PF23524">
    <property type="entry name" value="MGAT4A_C"/>
    <property type="match status" value="1"/>
</dbReference>
<dbReference type="Proteomes" id="UP001044222">
    <property type="component" value="Chromosome 12"/>
</dbReference>
<dbReference type="EMBL" id="JAFIRN010000012">
    <property type="protein sequence ID" value="KAG5837738.1"/>
    <property type="molecule type" value="Genomic_DNA"/>
</dbReference>
<evidence type="ECO:0000259" key="5">
    <source>
        <dbReference type="Pfam" id="PF23524"/>
    </source>
</evidence>
<comment type="pathway">
    <text evidence="1">Protein modification; protein glycosylation.</text>
</comment>
<keyword evidence="7" id="KW-1185">Reference proteome</keyword>
<organism evidence="6 7">
    <name type="scientific">Anguilla anguilla</name>
    <name type="common">European freshwater eel</name>
    <name type="synonym">Muraena anguilla</name>
    <dbReference type="NCBI Taxonomy" id="7936"/>
    <lineage>
        <taxon>Eukaryota</taxon>
        <taxon>Metazoa</taxon>
        <taxon>Chordata</taxon>
        <taxon>Craniata</taxon>
        <taxon>Vertebrata</taxon>
        <taxon>Euteleostomi</taxon>
        <taxon>Actinopterygii</taxon>
        <taxon>Neopterygii</taxon>
        <taxon>Teleostei</taxon>
        <taxon>Anguilliformes</taxon>
        <taxon>Anguillidae</taxon>
        <taxon>Anguilla</taxon>
    </lineage>
</organism>
<dbReference type="InterPro" id="IPR006759">
    <property type="entry name" value="Glyco_transf_54"/>
</dbReference>
<dbReference type="InterPro" id="IPR057279">
    <property type="entry name" value="MGAT4"/>
</dbReference>
<dbReference type="GO" id="GO:0006487">
    <property type="term" value="P:protein N-linked glycosylation"/>
    <property type="evidence" value="ECO:0007669"/>
    <property type="project" value="TreeGrafter"/>
</dbReference>
<evidence type="ECO:0000313" key="7">
    <source>
        <dbReference type="Proteomes" id="UP001044222"/>
    </source>
</evidence>
<dbReference type="AlphaFoldDB" id="A0A9D3LZE4"/>
<dbReference type="PANTHER" id="PTHR12062">
    <property type="entry name" value="N-ACETYLGLUCOSAMINYLTRANSFERASE VI"/>
    <property type="match status" value="1"/>
</dbReference>
<comment type="caution">
    <text evidence="6">The sequence shown here is derived from an EMBL/GenBank/DDBJ whole genome shotgun (WGS) entry which is preliminary data.</text>
</comment>
<evidence type="ECO:0000256" key="1">
    <source>
        <dbReference type="ARBA" id="ARBA00004922"/>
    </source>
</evidence>
<dbReference type="GO" id="GO:0008375">
    <property type="term" value="F:acetylglucosaminyltransferase activity"/>
    <property type="evidence" value="ECO:0007669"/>
    <property type="project" value="TreeGrafter"/>
</dbReference>
<dbReference type="InterPro" id="IPR056576">
    <property type="entry name" value="MGAT4_A/B/C_C"/>
</dbReference>
<keyword evidence="2" id="KW-0328">Glycosyltransferase</keyword>
<name>A0A9D3LZE4_ANGAN</name>
<keyword evidence="3" id="KW-0808">Transferase</keyword>
<gene>
    <name evidence="6" type="ORF">ANANG_G00215810</name>
</gene>
<sequence length="463" mass="52922">MRIYWKRTLTAATLFFTFVFAYLTISHDNSKPDEVQLLARATVLQQWNSARSRQVFQDLQNDSVPFNVTYRFLAGSTTQTQKFLTVGLCSIKRKRGTYLLDTLQSIFSQSSEEELRDMVVVVFLADFDTDWNERTARDISDLLPVPVLRGQLLVIHAPQSYYPPLEGLKRNFKDSPARVHFRSKQNVDYAFILGFSAKLSSYYIMLEDDVTCAKNFFTAIRKFILSLGQSYWVTLEFSKLGYIGKLYHSKDLPQLAKFLFLFYQEMPCDWLLNHFNKLLTQKDVIRSNPSLFQHAGLYSSFGGTLNRLKDDEFEEDPGGVADNPASVLTDITQFNEYTPDKAYGNRAGYFWGKSPAAGNHFTVVLRKPAVFTRLVIATGSKDGKKDILKSAEVAVGRDRVETPQGPACSRYFNLGHLVKGRFDAKNIQEEIGSSLSCLRIKVTNTQQEWVIIQKINIWIKDKN</sequence>